<keyword evidence="2" id="KW-1185">Reference proteome</keyword>
<comment type="caution">
    <text evidence="1">The sequence shown here is derived from an EMBL/GenBank/DDBJ whole genome shotgun (WGS) entry which is preliminary data.</text>
</comment>
<proteinExistence type="predicted"/>
<dbReference type="Proteomes" id="UP000482800">
    <property type="component" value="Unassembled WGS sequence"/>
</dbReference>
<reference evidence="1 2" key="1">
    <citation type="submission" date="2020-03" db="EMBL/GenBank/DDBJ databases">
        <title>Whole genome shotgun sequence of Phytohabitans houttuyneae NBRC 108639.</title>
        <authorList>
            <person name="Komaki H."/>
            <person name="Tamura T."/>
        </authorList>
    </citation>
    <scope>NUCLEOTIDE SEQUENCE [LARGE SCALE GENOMIC DNA]</scope>
    <source>
        <strain evidence="1 2">NBRC 108639</strain>
    </source>
</reference>
<name>A0A6V8K6G5_9ACTN</name>
<organism evidence="1 2">
    <name type="scientific">Phytohabitans houttuyneae</name>
    <dbReference type="NCBI Taxonomy" id="1076126"/>
    <lineage>
        <taxon>Bacteria</taxon>
        <taxon>Bacillati</taxon>
        <taxon>Actinomycetota</taxon>
        <taxon>Actinomycetes</taxon>
        <taxon>Micromonosporales</taxon>
        <taxon>Micromonosporaceae</taxon>
    </lineage>
</organism>
<reference evidence="1 2" key="2">
    <citation type="submission" date="2020-03" db="EMBL/GenBank/DDBJ databases">
        <authorList>
            <person name="Ichikawa N."/>
            <person name="Kimura A."/>
            <person name="Kitahashi Y."/>
            <person name="Uohara A."/>
        </authorList>
    </citation>
    <scope>NUCLEOTIDE SEQUENCE [LARGE SCALE GENOMIC DNA]</scope>
    <source>
        <strain evidence="1 2">NBRC 108639</strain>
    </source>
</reference>
<evidence type="ECO:0000313" key="2">
    <source>
        <dbReference type="Proteomes" id="UP000482800"/>
    </source>
</evidence>
<sequence length="108" mass="11787">MRITYPDSTPPHAQSVEDRARALALVERICGPLDVATRRTGAVLQAHGAALAWVRETTGRYPSPRPVADAIQQTAARLRDVADDRDPHQVLLRVAEEALAEHMAARSS</sequence>
<dbReference type="RefSeq" id="WP_173055731.1">
    <property type="nucleotide sequence ID" value="NZ_BAABGO010000006.1"/>
</dbReference>
<dbReference type="AlphaFoldDB" id="A0A6V8K6G5"/>
<dbReference type="EMBL" id="BLPF01000001">
    <property type="protein sequence ID" value="GFJ78011.1"/>
    <property type="molecule type" value="Genomic_DNA"/>
</dbReference>
<protein>
    <submittedName>
        <fullName evidence="1">Uncharacterized protein</fullName>
    </submittedName>
</protein>
<gene>
    <name evidence="1" type="ORF">Phou_021910</name>
</gene>
<evidence type="ECO:0000313" key="1">
    <source>
        <dbReference type="EMBL" id="GFJ78011.1"/>
    </source>
</evidence>
<accession>A0A6V8K6G5</accession>